<dbReference type="RefSeq" id="WP_106542862.1">
    <property type="nucleotide sequence ID" value="NZ_BLAU01000001.1"/>
</dbReference>
<dbReference type="EMBL" id="BLAU01000001">
    <property type="protein sequence ID" value="GET22659.1"/>
    <property type="molecule type" value="Genomic_DNA"/>
</dbReference>
<reference evidence="2 5" key="2">
    <citation type="submission" date="2019-10" db="EMBL/GenBank/DDBJ databases">
        <title>Prolixibacter strains distinguished by the presence of nitrate reductase genes were adept at nitrate-dependent anaerobic corrosion of metallic iron and carbon steel.</title>
        <authorList>
            <person name="Iino T."/>
            <person name="Shono N."/>
            <person name="Ito K."/>
            <person name="Nakamura R."/>
            <person name="Sueoka K."/>
            <person name="Harayama S."/>
            <person name="Ohkuma M."/>
        </authorList>
    </citation>
    <scope>NUCLEOTIDE SEQUENCE [LARGE SCALE GENOMIC DNA]</scope>
    <source>
        <strain evidence="2 5">MIC1-1</strain>
    </source>
</reference>
<name>A0A2P8CAU6_9BACT</name>
<dbReference type="Pfam" id="PF20181">
    <property type="entry name" value="DUF6544"/>
    <property type="match status" value="1"/>
</dbReference>
<dbReference type="AlphaFoldDB" id="A0A2P8CAU6"/>
<feature type="transmembrane region" description="Helical" evidence="1">
    <location>
        <begin position="6"/>
        <end position="26"/>
    </location>
</feature>
<proteinExistence type="predicted"/>
<reference evidence="3 4" key="1">
    <citation type="submission" date="2018-03" db="EMBL/GenBank/DDBJ databases">
        <title>Genomic Encyclopedia of Archaeal and Bacterial Type Strains, Phase II (KMG-II): from individual species to whole genera.</title>
        <authorList>
            <person name="Goeker M."/>
        </authorList>
    </citation>
    <scope>NUCLEOTIDE SEQUENCE [LARGE SCALE GENOMIC DNA]</scope>
    <source>
        <strain evidence="3 4">DSM 27267</strain>
    </source>
</reference>
<evidence type="ECO:0000313" key="4">
    <source>
        <dbReference type="Proteomes" id="UP000240621"/>
    </source>
</evidence>
<evidence type="ECO:0000313" key="3">
    <source>
        <dbReference type="EMBL" id="PSK82067.1"/>
    </source>
</evidence>
<evidence type="ECO:0000313" key="5">
    <source>
        <dbReference type="Proteomes" id="UP000396862"/>
    </source>
</evidence>
<keyword evidence="1" id="KW-0472">Membrane</keyword>
<evidence type="ECO:0000256" key="1">
    <source>
        <dbReference type="SAM" id="Phobius"/>
    </source>
</evidence>
<gene>
    <name evidence="3" type="ORF">CLV93_107181</name>
    <name evidence="2" type="ORF">JCM18694_29050</name>
</gene>
<evidence type="ECO:0000313" key="2">
    <source>
        <dbReference type="EMBL" id="GET22659.1"/>
    </source>
</evidence>
<accession>A0A2P8CAU6</accession>
<protein>
    <submittedName>
        <fullName evidence="3">Uncharacterized protein</fullName>
    </submittedName>
</protein>
<dbReference type="Proteomes" id="UP000396862">
    <property type="component" value="Unassembled WGS sequence"/>
</dbReference>
<dbReference type="EMBL" id="PYGC01000007">
    <property type="protein sequence ID" value="PSK82067.1"/>
    <property type="molecule type" value="Genomic_DNA"/>
</dbReference>
<keyword evidence="1" id="KW-0812">Transmembrane</keyword>
<dbReference type="OrthoDB" id="9786534at2"/>
<sequence length="272" mass="31383">MSIVLMILAGIVVLSLLVILTGSLVFRGKISREVNRLMSAEESSLPGVIRADKLNGLPEPVKRYLKYAGVVDKRELLRLRISQKGEIRTDRDQRWMPFRAEQFVSTTKPGFLWRANTFPILVRDMFDGKKGSMRINLLGLRNLAIAETREIDQGSLMRYLGEMVWYPTAFLSDKITWHPMDENSAMAVIKAGNTTAEGVFHFNAFGQVEMFTAKRYREIHGHFELDKWMAQMEEYRDAEGFMIPFKGTVSWKLPEGDLDYFRFELTAYHRIS</sequence>
<comment type="caution">
    <text evidence="3">The sequence shown here is derived from an EMBL/GenBank/DDBJ whole genome shotgun (WGS) entry which is preliminary data.</text>
</comment>
<dbReference type="InterPro" id="IPR046674">
    <property type="entry name" value="DUF6544"/>
</dbReference>
<keyword evidence="5" id="KW-1185">Reference proteome</keyword>
<dbReference type="Proteomes" id="UP000240621">
    <property type="component" value="Unassembled WGS sequence"/>
</dbReference>
<organism evidence="3 4">
    <name type="scientific">Prolixibacter denitrificans</name>
    <dbReference type="NCBI Taxonomy" id="1541063"/>
    <lineage>
        <taxon>Bacteria</taxon>
        <taxon>Pseudomonadati</taxon>
        <taxon>Bacteroidota</taxon>
        <taxon>Bacteroidia</taxon>
        <taxon>Marinilabiliales</taxon>
        <taxon>Prolixibacteraceae</taxon>
        <taxon>Prolixibacter</taxon>
    </lineage>
</organism>
<keyword evidence="1" id="KW-1133">Transmembrane helix</keyword>